<dbReference type="PANTHER" id="PTHR43030">
    <property type="entry name" value="PHOSPHOENOLPYRUVATE SYNTHASE"/>
    <property type="match status" value="1"/>
</dbReference>
<dbReference type="NCBIfam" id="TIGR01418">
    <property type="entry name" value="PEP_synth"/>
    <property type="match status" value="1"/>
</dbReference>
<dbReference type="EC" id="2.7.9.2" evidence="5 15"/>
<organism evidence="19 20">
    <name type="scientific">Candidatus Methylacidiphilum infernorum</name>
    <dbReference type="NCBI Taxonomy" id="511746"/>
    <lineage>
        <taxon>Bacteria</taxon>
        <taxon>Pseudomonadati</taxon>
        <taxon>Verrucomicrobiota</taxon>
        <taxon>Methylacidiphilae</taxon>
        <taxon>Methylacidiphilales</taxon>
        <taxon>Methylacidiphilaceae</taxon>
        <taxon>Methylacidiphilum (ex Ratnadevi et al. 2023)</taxon>
    </lineage>
</organism>
<evidence type="ECO:0000256" key="13">
    <source>
        <dbReference type="ARBA" id="ARBA00033470"/>
    </source>
</evidence>
<feature type="domain" description="Pyruvate phosphate dikinase AMP/ATP-binding" evidence="17">
    <location>
        <begin position="25"/>
        <end position="358"/>
    </location>
</feature>
<dbReference type="InterPro" id="IPR040442">
    <property type="entry name" value="Pyrv_kinase-like_dom_sf"/>
</dbReference>
<dbReference type="NCBIfam" id="NF005057">
    <property type="entry name" value="PRK06464.1"/>
    <property type="match status" value="1"/>
</dbReference>
<name>A0ABX7PVX1_9BACT</name>
<evidence type="ECO:0000256" key="15">
    <source>
        <dbReference type="PIRNR" id="PIRNR000854"/>
    </source>
</evidence>
<dbReference type="InterPro" id="IPR002192">
    <property type="entry name" value="PPDK_AMP/ATP-bd"/>
</dbReference>
<comment type="similarity">
    <text evidence="4 15">Belongs to the PEP-utilizing enzyme family.</text>
</comment>
<proteinExistence type="inferred from homology"/>
<dbReference type="Gene3D" id="3.30.1490.20">
    <property type="entry name" value="ATP-grasp fold, A domain"/>
    <property type="match status" value="1"/>
</dbReference>
<dbReference type="InterPro" id="IPR013815">
    <property type="entry name" value="ATP_grasp_subdomain_1"/>
</dbReference>
<keyword evidence="7 15" id="KW-0808">Transferase</keyword>
<reference evidence="19 20" key="1">
    <citation type="submission" date="2020-12" db="EMBL/GenBank/DDBJ databases">
        <authorList>
            <person name="Awala S.I."/>
            <person name="Gwak J.-H."/>
            <person name="Kim S.-J."/>
            <person name="Rhee S.-K."/>
        </authorList>
    </citation>
    <scope>NUCLEOTIDE SEQUENCE [LARGE SCALE GENOMIC DNA]</scope>
    <source>
        <strain evidence="19 20">IT5</strain>
    </source>
</reference>
<dbReference type="GO" id="GO:0008986">
    <property type="term" value="F:pyruvate, water dikinase activity"/>
    <property type="evidence" value="ECO:0007669"/>
    <property type="project" value="UniProtKB-EC"/>
</dbReference>
<dbReference type="InterPro" id="IPR000121">
    <property type="entry name" value="PEP_util_C"/>
</dbReference>
<keyword evidence="8 15" id="KW-0479">Metal-binding</keyword>
<dbReference type="Gene3D" id="3.20.20.60">
    <property type="entry name" value="Phosphoenolpyruvate-binding domains"/>
    <property type="match status" value="1"/>
</dbReference>
<evidence type="ECO:0000256" key="2">
    <source>
        <dbReference type="ARBA" id="ARBA00002988"/>
    </source>
</evidence>
<evidence type="ECO:0000256" key="4">
    <source>
        <dbReference type="ARBA" id="ARBA00007837"/>
    </source>
</evidence>
<dbReference type="PANTHER" id="PTHR43030:SF1">
    <property type="entry name" value="PHOSPHOENOLPYRUVATE SYNTHASE"/>
    <property type="match status" value="1"/>
</dbReference>
<evidence type="ECO:0000256" key="9">
    <source>
        <dbReference type="ARBA" id="ARBA00022741"/>
    </source>
</evidence>
<accession>A0ABX7PVX1</accession>
<evidence type="ECO:0000256" key="5">
    <source>
        <dbReference type="ARBA" id="ARBA00011996"/>
    </source>
</evidence>
<comment type="function">
    <text evidence="2 15">Catalyzes the phosphorylation of pyruvate to phosphoenolpyruvate.</text>
</comment>
<dbReference type="Gene3D" id="3.50.30.10">
    <property type="entry name" value="Phosphohistidine domain"/>
    <property type="match status" value="1"/>
</dbReference>
<comment type="catalytic activity">
    <reaction evidence="14 15">
        <text>pyruvate + ATP + H2O = phosphoenolpyruvate + AMP + phosphate + 2 H(+)</text>
        <dbReference type="Rhea" id="RHEA:11364"/>
        <dbReference type="ChEBI" id="CHEBI:15361"/>
        <dbReference type="ChEBI" id="CHEBI:15377"/>
        <dbReference type="ChEBI" id="CHEBI:15378"/>
        <dbReference type="ChEBI" id="CHEBI:30616"/>
        <dbReference type="ChEBI" id="CHEBI:43474"/>
        <dbReference type="ChEBI" id="CHEBI:58702"/>
        <dbReference type="ChEBI" id="CHEBI:456215"/>
        <dbReference type="EC" id="2.7.9.2"/>
    </reaction>
</comment>
<keyword evidence="12 15" id="KW-0460">Magnesium</keyword>
<dbReference type="RefSeq" id="WP_206847605.1">
    <property type="nucleotide sequence ID" value="NZ_CP065956.1"/>
</dbReference>
<dbReference type="Pfam" id="PF02896">
    <property type="entry name" value="PEP-utilizers_C"/>
    <property type="match status" value="1"/>
</dbReference>
<dbReference type="InterPro" id="IPR036637">
    <property type="entry name" value="Phosphohistidine_dom_sf"/>
</dbReference>
<evidence type="ECO:0000259" key="18">
    <source>
        <dbReference type="Pfam" id="PF02896"/>
    </source>
</evidence>
<protein>
    <recommendedName>
        <fullName evidence="6 15">Phosphoenolpyruvate synthase</fullName>
        <shortName evidence="15">PEP synthase</shortName>
        <ecNumber evidence="5 15">2.7.9.2</ecNumber>
    </recommendedName>
    <alternativeName>
        <fullName evidence="13 15">Pyruvate, water dikinase</fullName>
    </alternativeName>
</protein>
<dbReference type="SUPFAM" id="SSF51621">
    <property type="entry name" value="Phosphoenolpyruvate/pyruvate domain"/>
    <property type="match status" value="1"/>
</dbReference>
<evidence type="ECO:0000256" key="7">
    <source>
        <dbReference type="ARBA" id="ARBA00022679"/>
    </source>
</evidence>
<evidence type="ECO:0000313" key="19">
    <source>
        <dbReference type="EMBL" id="QSR87155.1"/>
    </source>
</evidence>
<dbReference type="Pfam" id="PF00391">
    <property type="entry name" value="PEP-utilizers"/>
    <property type="match status" value="1"/>
</dbReference>
<evidence type="ECO:0000256" key="1">
    <source>
        <dbReference type="ARBA" id="ARBA00001946"/>
    </source>
</evidence>
<evidence type="ECO:0000259" key="16">
    <source>
        <dbReference type="Pfam" id="PF00391"/>
    </source>
</evidence>
<dbReference type="Gene3D" id="3.30.470.20">
    <property type="entry name" value="ATP-grasp fold, B domain"/>
    <property type="match status" value="1"/>
</dbReference>
<comment type="cofactor">
    <cofactor evidence="1 15">
        <name>Mg(2+)</name>
        <dbReference type="ChEBI" id="CHEBI:18420"/>
    </cofactor>
</comment>
<evidence type="ECO:0000256" key="11">
    <source>
        <dbReference type="ARBA" id="ARBA00022840"/>
    </source>
</evidence>
<evidence type="ECO:0000259" key="17">
    <source>
        <dbReference type="Pfam" id="PF01326"/>
    </source>
</evidence>
<evidence type="ECO:0000256" key="8">
    <source>
        <dbReference type="ARBA" id="ARBA00022723"/>
    </source>
</evidence>
<comment type="pathway">
    <text evidence="3 15">Carbohydrate biosynthesis; gluconeogenesis.</text>
</comment>
<dbReference type="PIRSF" id="PIRSF000854">
    <property type="entry name" value="PEP_synthase"/>
    <property type="match status" value="1"/>
</dbReference>
<evidence type="ECO:0000256" key="14">
    <source>
        <dbReference type="ARBA" id="ARBA00047700"/>
    </source>
</evidence>
<evidence type="ECO:0000256" key="6">
    <source>
        <dbReference type="ARBA" id="ARBA00021623"/>
    </source>
</evidence>
<keyword evidence="11 15" id="KW-0067">ATP-binding</keyword>
<dbReference type="EMBL" id="CP065956">
    <property type="protein sequence ID" value="QSR87155.1"/>
    <property type="molecule type" value="Genomic_DNA"/>
</dbReference>
<dbReference type="SUPFAM" id="SSF52009">
    <property type="entry name" value="Phosphohistidine domain"/>
    <property type="match status" value="1"/>
</dbReference>
<gene>
    <name evidence="19" type="primary">ppsA</name>
    <name evidence="19" type="ORF">EM20IM_02080</name>
</gene>
<feature type="domain" description="PEP-utilising enzyme mobile" evidence="16">
    <location>
        <begin position="400"/>
        <end position="468"/>
    </location>
</feature>
<evidence type="ECO:0000256" key="10">
    <source>
        <dbReference type="ARBA" id="ARBA00022777"/>
    </source>
</evidence>
<evidence type="ECO:0000313" key="20">
    <source>
        <dbReference type="Proteomes" id="UP000663088"/>
    </source>
</evidence>
<keyword evidence="10 15" id="KW-0418">Kinase</keyword>
<dbReference type="InterPro" id="IPR006319">
    <property type="entry name" value="PEP_synth"/>
</dbReference>
<keyword evidence="20" id="KW-1185">Reference proteome</keyword>
<dbReference type="Pfam" id="PF01326">
    <property type="entry name" value="PPDK_N"/>
    <property type="match status" value="1"/>
</dbReference>
<dbReference type="InterPro" id="IPR008279">
    <property type="entry name" value="PEP-util_enz_mobile_dom"/>
</dbReference>
<dbReference type="SUPFAM" id="SSF56059">
    <property type="entry name" value="Glutathione synthetase ATP-binding domain-like"/>
    <property type="match status" value="1"/>
</dbReference>
<evidence type="ECO:0000256" key="3">
    <source>
        <dbReference type="ARBA" id="ARBA00004742"/>
    </source>
</evidence>
<dbReference type="InterPro" id="IPR015813">
    <property type="entry name" value="Pyrv/PenolPyrv_kinase-like_dom"/>
</dbReference>
<sequence>MKLSTNINTNNYIRWFHDISLQDISLVGGKNASIGEMSRELLSCGILIPKGFAVIGWAYDQYIKYNEIRNKINEYLNKIDYKNINDIKNASINIRKYIINGEFPSEIKNCILEAYHILSQEYNSNEIDVAVRSSATAEDLPNASFAGQQDTFLNVRGEERLINSIKLCYASIYSERALLYRKEMEYDTINISMSVGIQKMVRSDLAYSGIMFTIEPESGFKNILVINASYGLGENIVRGSVNPDEYYIFKELINCQYIPIIKKVLGKKEKKLIYSNFNNNETNLIDIDVPIQERNKYVLSNEEILSLSKWGLIIEKHYSKKYGKYTPMDIEWAKDGNDNNIYILQARPITTKINNRNNSKIIYKIEENGKILIEGTRIGEKIISGTIKNIKSINEATRFNTGDILVTENTDPDWEPIMSRASAIITDKGAKTCHAAIICRELGIPAVIGTYNASKILQDNQKVTVVCIDGEKGQVYDGIIKYRQDIIKINKKINTQTRVMMNIGNPQKAISLSSLPNDGVGLARQEFILSNYVKIHPLALIHYNKLSSNDTKNIIDKITESYANKEEYFIDKLAEGIALIASAFYPKDVILRLSDFKSNEYINLIGGYEFEPKERNPMLGFRGASRYYNTRFNQAFKLECYAIKKVRDEIGLKNIKIMVPFVRTIMEGICVIEELNKNGINQGKNGTEIYMMCEIPSNIILAEEFLNIYDGYSIGTNDLTQLILGVDRDSEIISYIYDERNDAVKRSISNVINIAKKKNKKVGICGEAPSLYDDFLNFLIIEGIDSISVNPSSIQSIKIKVSEYEKKYNIKNRRSNENNI</sequence>
<feature type="domain" description="PEP-utilising enzyme C-terminal" evidence="18">
    <location>
        <begin position="494"/>
        <end position="804"/>
    </location>
</feature>
<dbReference type="Proteomes" id="UP000663088">
    <property type="component" value="Chromosome"/>
</dbReference>
<keyword evidence="9 15" id="KW-0547">Nucleotide-binding</keyword>
<evidence type="ECO:0000256" key="12">
    <source>
        <dbReference type="ARBA" id="ARBA00022842"/>
    </source>
</evidence>